<name>A0A0W0FU93_MONRR</name>
<dbReference type="AlphaFoldDB" id="A0A0W0FU93"/>
<comment type="caution">
    <text evidence="2">The sequence shown here is derived from an EMBL/GenBank/DDBJ whole genome shotgun (WGS) entry which is preliminary data.</text>
</comment>
<accession>A0A0W0FU93</accession>
<protein>
    <submittedName>
        <fullName evidence="2">Uncharacterized protein</fullName>
    </submittedName>
</protein>
<feature type="region of interest" description="Disordered" evidence="1">
    <location>
        <begin position="28"/>
        <end position="103"/>
    </location>
</feature>
<organism evidence="2 3">
    <name type="scientific">Moniliophthora roreri</name>
    <name type="common">Frosty pod rot fungus</name>
    <name type="synonym">Monilia roreri</name>
    <dbReference type="NCBI Taxonomy" id="221103"/>
    <lineage>
        <taxon>Eukaryota</taxon>
        <taxon>Fungi</taxon>
        <taxon>Dikarya</taxon>
        <taxon>Basidiomycota</taxon>
        <taxon>Agaricomycotina</taxon>
        <taxon>Agaricomycetes</taxon>
        <taxon>Agaricomycetidae</taxon>
        <taxon>Agaricales</taxon>
        <taxon>Marasmiineae</taxon>
        <taxon>Marasmiaceae</taxon>
        <taxon>Moniliophthora</taxon>
    </lineage>
</organism>
<feature type="compositionally biased region" description="Basic and acidic residues" evidence="1">
    <location>
        <begin position="94"/>
        <end position="103"/>
    </location>
</feature>
<dbReference type="EMBL" id="LATX01001622">
    <property type="protein sequence ID" value="KTB39951.1"/>
    <property type="molecule type" value="Genomic_DNA"/>
</dbReference>
<evidence type="ECO:0000313" key="3">
    <source>
        <dbReference type="Proteomes" id="UP000054988"/>
    </source>
</evidence>
<sequence>MTPPWAHLMAHKETKLNEQLKVAKQLLNPDPVRNPHQITHSQHKGAVEGPQELSEESEAKSSPESELLEGLRNLFGNPSIPDMMTPNPNASTDVKPKVSADEERITATIATTVVNAMSNKKDESGKSSLPEVYKEDHKDT</sequence>
<feature type="region of interest" description="Disordered" evidence="1">
    <location>
        <begin position="116"/>
        <end position="140"/>
    </location>
</feature>
<gene>
    <name evidence="2" type="ORF">WG66_7475</name>
</gene>
<evidence type="ECO:0000313" key="2">
    <source>
        <dbReference type="EMBL" id="KTB39951.1"/>
    </source>
</evidence>
<dbReference type="Proteomes" id="UP000054988">
    <property type="component" value="Unassembled WGS sequence"/>
</dbReference>
<reference evidence="2 3" key="1">
    <citation type="submission" date="2015-12" db="EMBL/GenBank/DDBJ databases">
        <title>Draft genome sequence of Moniliophthora roreri, the causal agent of frosty pod rot of cacao.</title>
        <authorList>
            <person name="Aime M.C."/>
            <person name="Diaz-Valderrama J.R."/>
            <person name="Kijpornyongpan T."/>
            <person name="Phillips-Mora W."/>
        </authorList>
    </citation>
    <scope>NUCLEOTIDE SEQUENCE [LARGE SCALE GENOMIC DNA]</scope>
    <source>
        <strain evidence="2 3">MCA 2952</strain>
    </source>
</reference>
<proteinExistence type="predicted"/>
<evidence type="ECO:0000256" key="1">
    <source>
        <dbReference type="SAM" id="MobiDB-lite"/>
    </source>
</evidence>